<dbReference type="GO" id="GO:0030245">
    <property type="term" value="P:cellulose catabolic process"/>
    <property type="evidence" value="ECO:0007669"/>
    <property type="project" value="UniProtKB-KW"/>
</dbReference>
<evidence type="ECO:0000256" key="1">
    <source>
        <dbReference type="ARBA" id="ARBA00000448"/>
    </source>
</evidence>
<dbReference type="PROSITE" id="PS00653">
    <property type="entry name" value="GLYCOSYL_HYDROL_F1_2"/>
    <property type="match status" value="1"/>
</dbReference>
<dbReference type="EMBL" id="RCDD01000001">
    <property type="protein sequence ID" value="RLK61978.1"/>
    <property type="molecule type" value="Genomic_DNA"/>
</dbReference>
<dbReference type="InterPro" id="IPR017853">
    <property type="entry name" value="GH"/>
</dbReference>
<dbReference type="PRINTS" id="PR00131">
    <property type="entry name" value="GLHYDRLASE1"/>
</dbReference>
<dbReference type="GO" id="GO:0008422">
    <property type="term" value="F:beta-glucosidase activity"/>
    <property type="evidence" value="ECO:0007669"/>
    <property type="project" value="UniProtKB-EC"/>
</dbReference>
<feature type="active site" description="Nucleophile" evidence="9">
    <location>
        <position position="359"/>
    </location>
</feature>
<feature type="binding site" evidence="10">
    <location>
        <position position="294"/>
    </location>
    <ligand>
        <name>substrate</name>
    </ligand>
</feature>
<gene>
    <name evidence="13" type="ORF">CLV68_2528</name>
</gene>
<dbReference type="Proteomes" id="UP000282454">
    <property type="component" value="Unassembled WGS sequence"/>
</dbReference>
<dbReference type="InterPro" id="IPR001360">
    <property type="entry name" value="Glyco_hydro_1"/>
</dbReference>
<keyword evidence="6" id="KW-0119">Carbohydrate metabolism</keyword>
<evidence type="ECO:0000256" key="2">
    <source>
        <dbReference type="ARBA" id="ARBA00010838"/>
    </source>
</evidence>
<comment type="similarity">
    <text evidence="2 11">Belongs to the glycosyl hydrolase 1 family.</text>
</comment>
<evidence type="ECO:0000256" key="8">
    <source>
        <dbReference type="ARBA" id="ARBA00023326"/>
    </source>
</evidence>
<dbReference type="Pfam" id="PF00232">
    <property type="entry name" value="Glyco_hydro_1"/>
    <property type="match status" value="1"/>
</dbReference>
<dbReference type="GO" id="GO:0005829">
    <property type="term" value="C:cytosol"/>
    <property type="evidence" value="ECO:0007669"/>
    <property type="project" value="TreeGrafter"/>
</dbReference>
<dbReference type="InterPro" id="IPR017736">
    <property type="entry name" value="Glyco_hydro_1_beta-glucosidase"/>
</dbReference>
<comment type="caution">
    <text evidence="13">The sequence shown here is derived from an EMBL/GenBank/DDBJ whole genome shotgun (WGS) entry which is preliminary data.</text>
</comment>
<dbReference type="SUPFAM" id="SSF51445">
    <property type="entry name" value="(Trans)glycosidases"/>
    <property type="match status" value="1"/>
</dbReference>
<dbReference type="InterPro" id="IPR033132">
    <property type="entry name" value="GH_1_N_CS"/>
</dbReference>
<evidence type="ECO:0000256" key="7">
    <source>
        <dbReference type="ARBA" id="ARBA00023295"/>
    </source>
</evidence>
<evidence type="ECO:0000256" key="11">
    <source>
        <dbReference type="RuleBase" id="RU361175"/>
    </source>
</evidence>
<proteinExistence type="inferred from homology"/>
<dbReference type="NCBIfam" id="TIGR03356">
    <property type="entry name" value="BGL"/>
    <property type="match status" value="1"/>
</dbReference>
<dbReference type="PANTHER" id="PTHR10353:SF36">
    <property type="entry name" value="LP05116P"/>
    <property type="match status" value="1"/>
</dbReference>
<dbReference type="FunFam" id="3.20.20.80:FF:000004">
    <property type="entry name" value="Beta-glucosidase 6-phospho-beta-glucosidase"/>
    <property type="match status" value="1"/>
</dbReference>
<comment type="catalytic activity">
    <reaction evidence="1 11">
        <text>Hydrolysis of terminal, non-reducing beta-D-glucosyl residues with release of beta-D-glucose.</text>
        <dbReference type="EC" id="3.2.1.21"/>
    </reaction>
</comment>
<evidence type="ECO:0000313" key="13">
    <source>
        <dbReference type="EMBL" id="RLK61978.1"/>
    </source>
</evidence>
<feature type="region of interest" description="Disordered" evidence="12">
    <location>
        <begin position="453"/>
        <end position="473"/>
    </location>
</feature>
<dbReference type="EC" id="3.2.1.21" evidence="3 11"/>
<keyword evidence="5" id="KW-0136">Cellulose degradation</keyword>
<dbReference type="AlphaFoldDB" id="A0A421BCB2"/>
<evidence type="ECO:0000256" key="3">
    <source>
        <dbReference type="ARBA" id="ARBA00012744"/>
    </source>
</evidence>
<feature type="active site" description="Proton donor" evidence="9">
    <location>
        <position position="166"/>
    </location>
</feature>
<evidence type="ECO:0000313" key="14">
    <source>
        <dbReference type="Proteomes" id="UP000282454"/>
    </source>
</evidence>
<evidence type="ECO:0000256" key="9">
    <source>
        <dbReference type="PIRSR" id="PIRSR617736-1"/>
    </source>
</evidence>
<dbReference type="Gene3D" id="3.20.20.80">
    <property type="entry name" value="Glycosidases"/>
    <property type="match status" value="1"/>
</dbReference>
<organism evidence="13 14">
    <name type="scientific">Actinokineospora cianjurensis</name>
    <dbReference type="NCBI Taxonomy" id="585224"/>
    <lineage>
        <taxon>Bacteria</taxon>
        <taxon>Bacillati</taxon>
        <taxon>Actinomycetota</taxon>
        <taxon>Actinomycetes</taxon>
        <taxon>Pseudonocardiales</taxon>
        <taxon>Pseudonocardiaceae</taxon>
        <taxon>Actinokineospora</taxon>
    </lineage>
</organism>
<keyword evidence="14" id="KW-1185">Reference proteome</keyword>
<reference evidence="13 14" key="1">
    <citation type="submission" date="2018-10" db="EMBL/GenBank/DDBJ databases">
        <title>Genomic Encyclopedia of Archaeal and Bacterial Type Strains, Phase II (KMG-II): from individual species to whole genera.</title>
        <authorList>
            <person name="Goeker M."/>
        </authorList>
    </citation>
    <scope>NUCLEOTIDE SEQUENCE [LARGE SCALE GENOMIC DNA]</scope>
    <source>
        <strain evidence="13 14">DSM 45657</strain>
    </source>
</reference>
<feature type="binding site" evidence="10">
    <location>
        <position position="121"/>
    </location>
    <ligand>
        <name>substrate</name>
    </ligand>
</feature>
<feature type="binding site" evidence="10">
    <location>
        <begin position="413"/>
        <end position="414"/>
    </location>
    <ligand>
        <name>substrate</name>
    </ligand>
</feature>
<evidence type="ECO:0000256" key="5">
    <source>
        <dbReference type="ARBA" id="ARBA00023001"/>
    </source>
</evidence>
<dbReference type="PANTHER" id="PTHR10353">
    <property type="entry name" value="GLYCOSYL HYDROLASE"/>
    <property type="match status" value="1"/>
</dbReference>
<evidence type="ECO:0000256" key="12">
    <source>
        <dbReference type="SAM" id="MobiDB-lite"/>
    </source>
</evidence>
<name>A0A421BCB2_9PSEU</name>
<accession>A0A421BCB2</accession>
<feature type="binding site" evidence="10">
    <location>
        <position position="165"/>
    </location>
    <ligand>
        <name>substrate</name>
    </ligand>
</feature>
<evidence type="ECO:0000256" key="6">
    <source>
        <dbReference type="ARBA" id="ARBA00023277"/>
    </source>
</evidence>
<feature type="binding site" evidence="10">
    <location>
        <position position="21"/>
    </location>
    <ligand>
        <name>substrate</name>
    </ligand>
</feature>
<keyword evidence="8" id="KW-0624">Polysaccharide degradation</keyword>
<evidence type="ECO:0000256" key="10">
    <source>
        <dbReference type="PIRSR" id="PIRSR617736-2"/>
    </source>
</evidence>
<keyword evidence="7 11" id="KW-0326">Glycosidase</keyword>
<feature type="binding site" evidence="10">
    <location>
        <position position="406"/>
    </location>
    <ligand>
        <name>substrate</name>
    </ligand>
</feature>
<evidence type="ECO:0000256" key="4">
    <source>
        <dbReference type="ARBA" id="ARBA00022801"/>
    </source>
</evidence>
<keyword evidence="4 11" id="KW-0378">Hydrolase</keyword>
<protein>
    <recommendedName>
        <fullName evidence="3 11">Beta-glucosidase</fullName>
        <ecNumber evidence="3 11">3.2.1.21</ecNumber>
    </recommendedName>
</protein>
<sequence>MTGELAFPSGFLWGAATAAYQIEGATAEGGRGPSIWDVFAAVPGAVEGGASGATACEHYRRYREDVDILSTLGMPTYRFSTAWPRIMPDGRTPNPAGLAFYDRLVDALLDRDITPVLTLYHWDLPQALQERGGWVERDIASWFAEYASTVHTRLSDRVTHWTTLNEPFCSAFLGYGNGVHAPGVKDPQTALRAAHHHLLAHGQAARALRAGGATSLSIALNFSPALADGPADHDAVRRFDAVHNRFFLDPVLGRGYPADLRADLAHLDGLEPAIRDGDLDVIAEPLDWIGVNYYAPTRVVSLADPTEPSNCPLPGLRGMSVLPPRAPLTVTGWEQHPASLTDLLVHLSEYARTPLVVAENGAAFPDVVDEDGRVRDDDRVRYFAEHLRAVHAAIEAGADVRGYLAWSLLDNFEWAWGYGPRFGLVHVDFTSQRRIVKDSGRFLAEVATRNAVPAGGHSFTPGNPVTPGRRADR</sequence>